<keyword evidence="1" id="KW-1133">Transmembrane helix</keyword>
<dbReference type="InterPro" id="IPR040632">
    <property type="entry name" value="Sulfotransfer_4"/>
</dbReference>
<dbReference type="OrthoDB" id="408152at2759"/>
<dbReference type="Gene3D" id="3.40.50.300">
    <property type="entry name" value="P-loop containing nucleotide triphosphate hydrolases"/>
    <property type="match status" value="1"/>
</dbReference>
<evidence type="ECO:0000256" key="1">
    <source>
        <dbReference type="SAM" id="Phobius"/>
    </source>
</evidence>
<keyword evidence="3" id="KW-1185">Reference proteome</keyword>
<dbReference type="EMBL" id="LFJN01000034">
    <property type="protein sequence ID" value="KPI36035.1"/>
    <property type="molecule type" value="Genomic_DNA"/>
</dbReference>
<dbReference type="GeneID" id="28733493"/>
<evidence type="ECO:0000313" key="3">
    <source>
        <dbReference type="Proteomes" id="UP000038010"/>
    </source>
</evidence>
<dbReference type="Proteomes" id="UP000038010">
    <property type="component" value="Unassembled WGS sequence"/>
</dbReference>
<reference evidence="2 3" key="1">
    <citation type="submission" date="2015-06" db="EMBL/GenBank/DDBJ databases">
        <title>Draft genome of the ant-associated black yeast Phialophora attae CBS 131958.</title>
        <authorList>
            <person name="Moreno L.F."/>
            <person name="Stielow B.J."/>
            <person name="de Hoog S."/>
            <person name="Vicente V.A."/>
            <person name="Weiss V.A."/>
            <person name="de Vries M."/>
            <person name="Cruz L.M."/>
            <person name="Souza E.M."/>
        </authorList>
    </citation>
    <scope>NUCLEOTIDE SEQUENCE [LARGE SCALE GENOMIC DNA]</scope>
    <source>
        <strain evidence="2 3">CBS 131958</strain>
    </source>
</reference>
<dbReference type="RefSeq" id="XP_017995998.1">
    <property type="nucleotide sequence ID" value="XM_018141613.1"/>
</dbReference>
<keyword evidence="1" id="KW-0812">Transmembrane</keyword>
<accession>A0A0N1GYS8</accession>
<gene>
    <name evidence="2" type="ORF">AB675_1704</name>
</gene>
<evidence type="ECO:0000313" key="2">
    <source>
        <dbReference type="EMBL" id="KPI36035.1"/>
    </source>
</evidence>
<dbReference type="InterPro" id="IPR027417">
    <property type="entry name" value="P-loop_NTPase"/>
</dbReference>
<protein>
    <submittedName>
        <fullName evidence="2">Uncharacterized protein</fullName>
    </submittedName>
</protein>
<comment type="caution">
    <text evidence="2">The sequence shown here is derived from an EMBL/GenBank/DDBJ whole genome shotgun (WGS) entry which is preliminary data.</text>
</comment>
<dbReference type="Pfam" id="PF17784">
    <property type="entry name" value="Sulfotransfer_4"/>
    <property type="match status" value="1"/>
</dbReference>
<dbReference type="AlphaFoldDB" id="A0A0N1GYS8"/>
<keyword evidence="1" id="KW-0472">Membrane</keyword>
<dbReference type="STRING" id="1664694.A0A0N1GYS8"/>
<dbReference type="PANTHER" id="PTHR36978">
    <property type="entry name" value="P-LOOP CONTAINING NUCLEOTIDE TRIPHOSPHATE HYDROLASE"/>
    <property type="match status" value="1"/>
</dbReference>
<proteinExistence type="predicted"/>
<organism evidence="2 3">
    <name type="scientific">Cyphellophora attinorum</name>
    <dbReference type="NCBI Taxonomy" id="1664694"/>
    <lineage>
        <taxon>Eukaryota</taxon>
        <taxon>Fungi</taxon>
        <taxon>Dikarya</taxon>
        <taxon>Ascomycota</taxon>
        <taxon>Pezizomycotina</taxon>
        <taxon>Eurotiomycetes</taxon>
        <taxon>Chaetothyriomycetidae</taxon>
        <taxon>Chaetothyriales</taxon>
        <taxon>Cyphellophoraceae</taxon>
        <taxon>Cyphellophora</taxon>
    </lineage>
</organism>
<dbReference type="VEuPathDB" id="FungiDB:AB675_1704"/>
<name>A0A0N1GYS8_9EURO</name>
<dbReference type="SUPFAM" id="SSF52540">
    <property type="entry name" value="P-loop containing nucleoside triphosphate hydrolases"/>
    <property type="match status" value="1"/>
</dbReference>
<dbReference type="PANTHER" id="PTHR36978:SF4">
    <property type="entry name" value="P-LOOP CONTAINING NUCLEOSIDE TRIPHOSPHATE HYDROLASE PROTEIN"/>
    <property type="match status" value="1"/>
</dbReference>
<sequence length="324" mass="37017">MSFVYRLLKRVMLFAMPPDYDKVPDKEQYMKNNRADGGKPAASFDEVEVVTIPNPPPGPDHYPLKIIYGGLMRMGSLSFAHALARLGFRTHHLLEDGWEVWDDVLRAAEATFPKPGEKPKPFTRKDWDKMLAGYDATTDLAGMFVPQLVAAYPDAKVVVVQRDFEKWWPSMLSEIVEGNFPDSVWKVWAIKVIFGWVVGASAGYAMRRALAGWFRADDLEGIKRNARARYEEHYAWIRENVPKERLLEYRMGDGWEPLAEFLGVEVPQGVPFPRVNDKVEHRKRTTMRLNWLLPQLKRRVLVGLAVPAVVVAISIPLLRVFGLV</sequence>
<feature type="transmembrane region" description="Helical" evidence="1">
    <location>
        <begin position="300"/>
        <end position="321"/>
    </location>
</feature>